<gene>
    <name evidence="1" type="ORF">U732_3095</name>
</gene>
<dbReference type="AlphaFoldDB" id="A0A0C1UJU4"/>
<dbReference type="Proteomes" id="UP000031366">
    <property type="component" value="Unassembled WGS sequence"/>
</dbReference>
<keyword evidence="2" id="KW-1185">Reference proteome</keyword>
<sequence length="142" mass="16709">MDRALYQHDINKMYEEQAKIERIAKKIAREETLTEEEKELINRVDPEMLRRAEEAKQVNESLKNKLRNAKSKQEVQKILVQASMEAQQIAECDPQYGNLLMELLKEAYEDYNKDLEFTGETQQYHQNQQNQSSPNALVAFKC</sequence>
<accession>A0A0C1UJU4</accession>
<dbReference type="RefSeq" id="WP_039631534.1">
    <property type="nucleotide sequence ID" value="NZ_AYSO01000014.1"/>
</dbReference>
<name>A0A0C1UJU4_9CLOT</name>
<protein>
    <submittedName>
        <fullName evidence="1">Uncharacterized protein</fullName>
    </submittedName>
</protein>
<dbReference type="EMBL" id="AYSO01000014">
    <property type="protein sequence ID" value="KIE47550.1"/>
    <property type="molecule type" value="Genomic_DNA"/>
</dbReference>
<reference evidence="1 2" key="1">
    <citation type="journal article" date="2015" name="Infect. Genet. Evol.">
        <title>Genomic sequences of six botulinum neurotoxin-producing strains representing three clostridial species illustrate the mobility and diversity of botulinum neurotoxin genes.</title>
        <authorList>
            <person name="Smith T.J."/>
            <person name="Hill K.K."/>
            <person name="Xie G."/>
            <person name="Foley B.T."/>
            <person name="Williamson C.H."/>
            <person name="Foster J.T."/>
            <person name="Johnson S.L."/>
            <person name="Chertkov O."/>
            <person name="Teshima H."/>
            <person name="Gibbons H.S."/>
            <person name="Johnsky L.A."/>
            <person name="Karavis M.A."/>
            <person name="Smith L.A."/>
        </authorList>
    </citation>
    <scope>NUCLEOTIDE SEQUENCE [LARGE SCALE GENOMIC DNA]</scope>
    <source>
        <strain evidence="1 2">CDC 2741</strain>
    </source>
</reference>
<organism evidence="1 2">
    <name type="scientific">Clostridium argentinense CDC 2741</name>
    <dbReference type="NCBI Taxonomy" id="1418104"/>
    <lineage>
        <taxon>Bacteria</taxon>
        <taxon>Bacillati</taxon>
        <taxon>Bacillota</taxon>
        <taxon>Clostridia</taxon>
        <taxon>Eubacteriales</taxon>
        <taxon>Clostridiaceae</taxon>
        <taxon>Clostridium</taxon>
    </lineage>
</organism>
<evidence type="ECO:0000313" key="1">
    <source>
        <dbReference type="EMBL" id="KIE47550.1"/>
    </source>
</evidence>
<proteinExistence type="predicted"/>
<comment type="caution">
    <text evidence="1">The sequence shown here is derived from an EMBL/GenBank/DDBJ whole genome shotgun (WGS) entry which is preliminary data.</text>
</comment>
<evidence type="ECO:0000313" key="2">
    <source>
        <dbReference type="Proteomes" id="UP000031366"/>
    </source>
</evidence>